<evidence type="ECO:0000313" key="3">
    <source>
        <dbReference type="Proteomes" id="UP001341840"/>
    </source>
</evidence>
<feature type="compositionally biased region" description="Polar residues" evidence="1">
    <location>
        <begin position="89"/>
        <end position="102"/>
    </location>
</feature>
<feature type="compositionally biased region" description="Basic and acidic residues" evidence="1">
    <location>
        <begin position="16"/>
        <end position="44"/>
    </location>
</feature>
<dbReference type="EMBL" id="JASCZI010091597">
    <property type="protein sequence ID" value="MED6150777.1"/>
    <property type="molecule type" value="Genomic_DNA"/>
</dbReference>
<feature type="region of interest" description="Disordered" evidence="1">
    <location>
        <begin position="1"/>
        <end position="48"/>
    </location>
</feature>
<keyword evidence="3" id="KW-1185">Reference proteome</keyword>
<reference evidence="2 3" key="1">
    <citation type="journal article" date="2023" name="Plants (Basel)">
        <title>Bridging the Gap: Combining Genomics and Transcriptomics Approaches to Understand Stylosanthes scabra, an Orphan Legume from the Brazilian Caatinga.</title>
        <authorList>
            <person name="Ferreira-Neto J.R.C."/>
            <person name="da Silva M.D."/>
            <person name="Binneck E."/>
            <person name="de Melo N.F."/>
            <person name="da Silva R.H."/>
            <person name="de Melo A.L.T.M."/>
            <person name="Pandolfi V."/>
            <person name="Bustamante F.O."/>
            <person name="Brasileiro-Vidal A.C."/>
            <person name="Benko-Iseppon A.M."/>
        </authorList>
    </citation>
    <scope>NUCLEOTIDE SEQUENCE [LARGE SCALE GENOMIC DNA]</scope>
    <source>
        <tissue evidence="2">Leaves</tissue>
    </source>
</reference>
<accession>A0ABU6TQ56</accession>
<dbReference type="Proteomes" id="UP001341840">
    <property type="component" value="Unassembled WGS sequence"/>
</dbReference>
<name>A0ABU6TQ56_9FABA</name>
<gene>
    <name evidence="2" type="ORF">PIB30_075798</name>
</gene>
<comment type="caution">
    <text evidence="2">The sequence shown here is derived from an EMBL/GenBank/DDBJ whole genome shotgun (WGS) entry which is preliminary data.</text>
</comment>
<evidence type="ECO:0000256" key="1">
    <source>
        <dbReference type="SAM" id="MobiDB-lite"/>
    </source>
</evidence>
<protein>
    <submittedName>
        <fullName evidence="2">Uncharacterized protein</fullName>
    </submittedName>
</protein>
<evidence type="ECO:0000313" key="2">
    <source>
        <dbReference type="EMBL" id="MED6150777.1"/>
    </source>
</evidence>
<sequence length="102" mass="11680">MWVPAVERRSTRRWHGSGERSKATAQQWRDEARRRHGNGDKNTGEDSAAVRLNMAMAQRWLEVAKRELADGDGRRYARRWRELQPSDAGRQSGSRVDSGSTT</sequence>
<organism evidence="2 3">
    <name type="scientific">Stylosanthes scabra</name>
    <dbReference type="NCBI Taxonomy" id="79078"/>
    <lineage>
        <taxon>Eukaryota</taxon>
        <taxon>Viridiplantae</taxon>
        <taxon>Streptophyta</taxon>
        <taxon>Embryophyta</taxon>
        <taxon>Tracheophyta</taxon>
        <taxon>Spermatophyta</taxon>
        <taxon>Magnoliopsida</taxon>
        <taxon>eudicotyledons</taxon>
        <taxon>Gunneridae</taxon>
        <taxon>Pentapetalae</taxon>
        <taxon>rosids</taxon>
        <taxon>fabids</taxon>
        <taxon>Fabales</taxon>
        <taxon>Fabaceae</taxon>
        <taxon>Papilionoideae</taxon>
        <taxon>50 kb inversion clade</taxon>
        <taxon>dalbergioids sensu lato</taxon>
        <taxon>Dalbergieae</taxon>
        <taxon>Pterocarpus clade</taxon>
        <taxon>Stylosanthes</taxon>
    </lineage>
</organism>
<feature type="region of interest" description="Disordered" evidence="1">
    <location>
        <begin position="80"/>
        <end position="102"/>
    </location>
</feature>
<proteinExistence type="predicted"/>